<evidence type="ECO:0000256" key="7">
    <source>
        <dbReference type="ARBA" id="ARBA00022989"/>
    </source>
</evidence>
<evidence type="ECO:0000259" key="10">
    <source>
        <dbReference type="PROSITE" id="PS50928"/>
    </source>
</evidence>
<dbReference type="GO" id="GO:0043190">
    <property type="term" value="C:ATP-binding cassette (ABC) transporter complex"/>
    <property type="evidence" value="ECO:0007669"/>
    <property type="project" value="InterPro"/>
</dbReference>
<feature type="transmembrane region" description="Helical" evidence="9">
    <location>
        <begin position="12"/>
        <end position="32"/>
    </location>
</feature>
<evidence type="ECO:0000256" key="1">
    <source>
        <dbReference type="ARBA" id="ARBA00004429"/>
    </source>
</evidence>
<evidence type="ECO:0000256" key="9">
    <source>
        <dbReference type="RuleBase" id="RU363032"/>
    </source>
</evidence>
<dbReference type="AlphaFoldDB" id="A0A291LYE9"/>
<keyword evidence="6" id="KW-0029">Amino-acid transport</keyword>
<dbReference type="OrthoDB" id="9808674at2"/>
<dbReference type="InterPro" id="IPR035906">
    <property type="entry name" value="MetI-like_sf"/>
</dbReference>
<evidence type="ECO:0000256" key="8">
    <source>
        <dbReference type="ARBA" id="ARBA00023136"/>
    </source>
</evidence>
<evidence type="ECO:0000313" key="11">
    <source>
        <dbReference type="EMBL" id="ATI41538.1"/>
    </source>
</evidence>
<feature type="transmembrane region" description="Helical" evidence="9">
    <location>
        <begin position="248"/>
        <end position="270"/>
    </location>
</feature>
<dbReference type="NCBIfam" id="TIGR01726">
    <property type="entry name" value="HEQRo_perm_3TM"/>
    <property type="match status" value="1"/>
</dbReference>
<evidence type="ECO:0000313" key="12">
    <source>
        <dbReference type="Proteomes" id="UP000219050"/>
    </source>
</evidence>
<sequence>MQQILASRRFRRVAIQAGFIALIILVTVGLVVTTQRNIVAQGIATGFGFLERTTGWPINFSVIEVSARSTYARIILAGLLNTMLVGFLTLFFASILGVILALLRVSRNTLMRLVGTTYIEVFRNVPVVLQVFFWYAVLTHLPGPREAHSLAGVAMLSNRGIVLPGFTFVENGLVYLALGVVAAGLWLWLTRERLGRAIRFGVGFGGVAVLFLTLVVLGHEAGTPILSLPELKGLRIAGGVTLKPEMTALVVGLVLFGAAYIGEIIRGGLISVDRGKLEAGRALGLSAFQINRLILVPLALRASLPSLTNQYVWLMKATTVGLAVGYPDYFAVISTSINQSGQTLELLALLMGGFIVLNYSIAFVMNAINDRIKIKGRS</sequence>
<accession>A0A291LYE9</accession>
<protein>
    <recommendedName>
        <fullName evidence="10">ABC transmembrane type-1 domain-containing protein</fullName>
    </recommendedName>
</protein>
<feature type="domain" description="ABC transmembrane type-1" evidence="10">
    <location>
        <begin position="79"/>
        <end position="365"/>
    </location>
</feature>
<feature type="transmembrane region" description="Helical" evidence="9">
    <location>
        <begin position="200"/>
        <end position="219"/>
    </location>
</feature>
<evidence type="ECO:0000256" key="2">
    <source>
        <dbReference type="ARBA" id="ARBA00010072"/>
    </source>
</evidence>
<dbReference type="GO" id="GO:0006865">
    <property type="term" value="P:amino acid transport"/>
    <property type="evidence" value="ECO:0007669"/>
    <property type="project" value="UniProtKB-KW"/>
</dbReference>
<keyword evidence="4" id="KW-1003">Cell membrane</keyword>
<evidence type="ECO:0000256" key="3">
    <source>
        <dbReference type="ARBA" id="ARBA00022448"/>
    </source>
</evidence>
<dbReference type="Proteomes" id="UP000219050">
    <property type="component" value="Chromosome"/>
</dbReference>
<keyword evidence="8 9" id="KW-0472">Membrane</keyword>
<feature type="transmembrane region" description="Helical" evidence="9">
    <location>
        <begin position="74"/>
        <end position="103"/>
    </location>
</feature>
<dbReference type="RefSeq" id="WP_097372945.1">
    <property type="nucleotide sequence ID" value="NZ_CP021404.1"/>
</dbReference>
<name>A0A291LYE9_9RHOB</name>
<keyword evidence="7 9" id="KW-1133">Transmembrane helix</keyword>
<feature type="transmembrane region" description="Helical" evidence="9">
    <location>
        <begin position="124"/>
        <end position="141"/>
    </location>
</feature>
<dbReference type="Gene3D" id="1.10.3720.10">
    <property type="entry name" value="MetI-like"/>
    <property type="match status" value="2"/>
</dbReference>
<gene>
    <name evidence="11" type="ORF">CBW24_05670</name>
</gene>
<dbReference type="SUPFAM" id="SSF161098">
    <property type="entry name" value="MetI-like"/>
    <property type="match status" value="1"/>
</dbReference>
<keyword evidence="12" id="KW-1185">Reference proteome</keyword>
<dbReference type="InterPro" id="IPR043429">
    <property type="entry name" value="ArtM/GltK/GlnP/TcyL/YhdX-like"/>
</dbReference>
<dbReference type="EMBL" id="CP021404">
    <property type="protein sequence ID" value="ATI41538.1"/>
    <property type="molecule type" value="Genomic_DNA"/>
</dbReference>
<dbReference type="GO" id="GO:0022857">
    <property type="term" value="F:transmembrane transporter activity"/>
    <property type="evidence" value="ECO:0007669"/>
    <property type="project" value="InterPro"/>
</dbReference>
<dbReference type="Pfam" id="PF00528">
    <property type="entry name" value="BPD_transp_1"/>
    <property type="match status" value="1"/>
</dbReference>
<dbReference type="InterPro" id="IPR010065">
    <property type="entry name" value="AA_ABC_transptr_permease_3TM"/>
</dbReference>
<keyword evidence="5 9" id="KW-0812">Transmembrane</keyword>
<comment type="similarity">
    <text evidence="2">Belongs to the binding-protein-dependent transport system permease family. HisMQ subfamily.</text>
</comment>
<dbReference type="PANTHER" id="PTHR30614:SF37">
    <property type="entry name" value="AMINO-ACID ABC TRANSPORTER PERMEASE PROTEIN YHDX-RELATED"/>
    <property type="match status" value="1"/>
</dbReference>
<evidence type="ECO:0000256" key="6">
    <source>
        <dbReference type="ARBA" id="ARBA00022970"/>
    </source>
</evidence>
<evidence type="ECO:0000256" key="5">
    <source>
        <dbReference type="ARBA" id="ARBA00022692"/>
    </source>
</evidence>
<dbReference type="PROSITE" id="PS50928">
    <property type="entry name" value="ABC_TM1"/>
    <property type="match status" value="1"/>
</dbReference>
<organism evidence="11 12">
    <name type="scientific">Pacificitalea manganoxidans</name>
    <dbReference type="NCBI Taxonomy" id="1411902"/>
    <lineage>
        <taxon>Bacteria</taxon>
        <taxon>Pseudomonadati</taxon>
        <taxon>Pseudomonadota</taxon>
        <taxon>Alphaproteobacteria</taxon>
        <taxon>Rhodobacterales</taxon>
        <taxon>Paracoccaceae</taxon>
        <taxon>Pacificitalea</taxon>
    </lineage>
</organism>
<evidence type="ECO:0000256" key="4">
    <source>
        <dbReference type="ARBA" id="ARBA00022475"/>
    </source>
</evidence>
<dbReference type="KEGG" id="cmag:CBW24_05670"/>
<feature type="transmembrane region" description="Helical" evidence="9">
    <location>
        <begin position="161"/>
        <end position="188"/>
    </location>
</feature>
<proteinExistence type="inferred from homology"/>
<dbReference type="InterPro" id="IPR000515">
    <property type="entry name" value="MetI-like"/>
</dbReference>
<keyword evidence="3 9" id="KW-0813">Transport</keyword>
<dbReference type="PANTHER" id="PTHR30614">
    <property type="entry name" value="MEMBRANE COMPONENT OF AMINO ACID ABC TRANSPORTER"/>
    <property type="match status" value="1"/>
</dbReference>
<reference evidence="11 12" key="1">
    <citation type="submission" date="2017-05" db="EMBL/GenBank/DDBJ databases">
        <title>Comparative genomic and metabolic analysis of manganese-oxidizing mechanisms in Celeribater manganoxidans DY25T: its adaption to the environment of polymetallic nodule.</title>
        <authorList>
            <person name="Wang X."/>
        </authorList>
    </citation>
    <scope>NUCLEOTIDE SEQUENCE [LARGE SCALE GENOMIC DNA]</scope>
    <source>
        <strain evidence="11 12">DY25</strain>
    </source>
</reference>
<comment type="subcellular location">
    <subcellularLocation>
        <location evidence="1">Cell inner membrane</location>
        <topology evidence="1">Multi-pass membrane protein</topology>
    </subcellularLocation>
    <subcellularLocation>
        <location evidence="9">Cell membrane</location>
        <topology evidence="9">Multi-pass membrane protein</topology>
    </subcellularLocation>
</comment>
<feature type="transmembrane region" description="Helical" evidence="9">
    <location>
        <begin position="346"/>
        <end position="368"/>
    </location>
</feature>
<dbReference type="CDD" id="cd06261">
    <property type="entry name" value="TM_PBP2"/>
    <property type="match status" value="2"/>
</dbReference>